<evidence type="ECO:0000313" key="2">
    <source>
        <dbReference type="EMBL" id="MEF3081917.1"/>
    </source>
</evidence>
<protein>
    <recommendedName>
        <fullName evidence="4">NfeD-like C-terminal domain-containing protein</fullName>
    </recommendedName>
</protein>
<evidence type="ECO:0008006" key="4">
    <source>
        <dbReference type="Google" id="ProtNLM"/>
    </source>
</evidence>
<dbReference type="RefSeq" id="WP_332077631.1">
    <property type="nucleotide sequence ID" value="NZ_JAZHBM010000001.1"/>
</dbReference>
<feature type="transmembrane region" description="Helical" evidence="1">
    <location>
        <begin position="58"/>
        <end position="84"/>
    </location>
</feature>
<feature type="transmembrane region" description="Helical" evidence="1">
    <location>
        <begin position="96"/>
        <end position="116"/>
    </location>
</feature>
<dbReference type="Proteomes" id="UP001358324">
    <property type="component" value="Unassembled WGS sequence"/>
</dbReference>
<keyword evidence="1" id="KW-1133">Transmembrane helix</keyword>
<reference evidence="2 3" key="1">
    <citation type="submission" date="2024-01" db="EMBL/GenBank/DDBJ databases">
        <title>Novel species of the genus Luteimonas isolated from rivers.</title>
        <authorList>
            <person name="Lu H."/>
        </authorList>
    </citation>
    <scope>NUCLEOTIDE SEQUENCE [LARGE SCALE GENOMIC DNA]</scope>
    <source>
        <strain evidence="2 3">SMYT11W</strain>
    </source>
</reference>
<comment type="caution">
    <text evidence="2">The sequence shown here is derived from an EMBL/GenBank/DDBJ whole genome shotgun (WGS) entry which is preliminary data.</text>
</comment>
<feature type="transmembrane region" description="Helical" evidence="1">
    <location>
        <begin position="149"/>
        <end position="166"/>
    </location>
</feature>
<keyword evidence="1" id="KW-0472">Membrane</keyword>
<proteinExistence type="predicted"/>
<name>A0ABU7WD71_9GAMM</name>
<gene>
    <name evidence="2" type="ORF">V3391_06780</name>
</gene>
<dbReference type="PROSITE" id="PS51257">
    <property type="entry name" value="PROKAR_LIPOPROTEIN"/>
    <property type="match status" value="1"/>
</dbReference>
<keyword evidence="3" id="KW-1185">Reference proteome</keyword>
<evidence type="ECO:0000313" key="3">
    <source>
        <dbReference type="Proteomes" id="UP001358324"/>
    </source>
</evidence>
<feature type="transmembrane region" description="Helical" evidence="1">
    <location>
        <begin position="122"/>
        <end position="142"/>
    </location>
</feature>
<feature type="transmembrane region" description="Helical" evidence="1">
    <location>
        <begin position="12"/>
        <end position="38"/>
    </location>
</feature>
<organism evidence="2 3">
    <name type="scientific">Luteimonas flava</name>
    <dbReference type="NCBI Taxonomy" id="3115822"/>
    <lineage>
        <taxon>Bacteria</taxon>
        <taxon>Pseudomonadati</taxon>
        <taxon>Pseudomonadota</taxon>
        <taxon>Gammaproteobacteria</taxon>
        <taxon>Lysobacterales</taxon>
        <taxon>Lysobacteraceae</taxon>
        <taxon>Luteimonas</taxon>
    </lineage>
</organism>
<accession>A0ABU7WD71</accession>
<keyword evidence="1" id="KW-0812">Transmembrane</keyword>
<evidence type="ECO:0000256" key="1">
    <source>
        <dbReference type="SAM" id="Phobius"/>
    </source>
</evidence>
<dbReference type="EMBL" id="JAZHBM010000001">
    <property type="protein sequence ID" value="MEF3081917.1"/>
    <property type="molecule type" value="Genomic_DNA"/>
</dbReference>
<sequence length="256" mass="27182">MTRKPENTGASSAVLGWNWATLVTILIAYGCALGAIFMRGYWGAFDIDPFQYGGAAETAWAGFAAVAVSMALVAFGAWIGHLIAHRIGDWPTRGRPARASVMAIGGGVLVACWVAGQWWVLSALGGVLVVGFMVTATAALPSTYRTPDAAIWVGVLLVYLPMSAHLTSQSRAQAMSDVTAGRIIDPGRSTIGVELRGPAKLIGRLGGDAVILEANSNSVIFVPQTAELRIVTKPAVDPARIMSNRRIIQEREVEHR</sequence>